<dbReference type="EMBL" id="CP029190">
    <property type="protein sequence ID" value="QES52018.1"/>
    <property type="molecule type" value="Genomic_DNA"/>
</dbReference>
<dbReference type="NCBIfam" id="NF006873">
    <property type="entry name" value="PRK09369.1"/>
    <property type="match status" value="1"/>
</dbReference>
<evidence type="ECO:0000256" key="7">
    <source>
        <dbReference type="ARBA" id="ARBA00022984"/>
    </source>
</evidence>
<comment type="catalytic activity">
    <reaction evidence="16">
        <text>phosphoenolpyruvate + UDP-N-acetyl-alpha-D-glucosamine = UDP-N-acetyl-3-O-(1-carboxyvinyl)-alpha-D-glucosamine + phosphate</text>
        <dbReference type="Rhea" id="RHEA:18681"/>
        <dbReference type="ChEBI" id="CHEBI:43474"/>
        <dbReference type="ChEBI" id="CHEBI:57705"/>
        <dbReference type="ChEBI" id="CHEBI:58702"/>
        <dbReference type="ChEBI" id="CHEBI:68483"/>
        <dbReference type="EC" id="2.5.1.7"/>
    </reaction>
</comment>
<evidence type="ECO:0000256" key="16">
    <source>
        <dbReference type="ARBA" id="ARBA00047527"/>
    </source>
</evidence>
<dbReference type="RefSeq" id="WP_150211753.1">
    <property type="nucleotide sequence ID" value="NZ_CP029190.1"/>
</dbReference>
<dbReference type="GO" id="GO:0008360">
    <property type="term" value="P:regulation of cell shape"/>
    <property type="evidence" value="ECO:0007669"/>
    <property type="project" value="UniProtKB-KW"/>
</dbReference>
<comment type="pathway">
    <text evidence="2">Cell wall biogenesis; peptidoglycan biosynthesis.</text>
</comment>
<gene>
    <name evidence="18" type="ORF">DEJ50_33590</name>
</gene>
<dbReference type="PANTHER" id="PTHR43783:SF1">
    <property type="entry name" value="UDP-N-ACETYLGLUCOSAMINE 1-CARBOXYVINYLTRANSFERASE"/>
    <property type="match status" value="1"/>
</dbReference>
<evidence type="ECO:0000313" key="19">
    <source>
        <dbReference type="Proteomes" id="UP000325211"/>
    </source>
</evidence>
<dbReference type="PANTHER" id="PTHR43783">
    <property type="entry name" value="UDP-N-ACETYLGLUCOSAMINE 1-CARBOXYVINYLTRANSFERASE"/>
    <property type="match status" value="1"/>
</dbReference>
<keyword evidence="4" id="KW-0132">Cell division</keyword>
<dbReference type="Proteomes" id="UP000325211">
    <property type="component" value="Chromosome"/>
</dbReference>
<sequence length="440" mass="45583">MTTTLATRAADHQLIQITGGLRLAGRIRVQGSKNIALHLYAATVLADTTLVLHQAPAILDTGVCAQILTHTGTHTHAPGDGTFHVVPTPRLRPVIHHGLGAKVRTTAVLAAAVLARAGHVDFPIPGGDAFCPRLIDRHLAAMEAAGAQVTVDEHGRSIHAALPAGRALRPFRVDVSTPYGPSLGATVSALLLAARIPGESLITSPSIEPEVTETLRFLAERGVRAAWDDDGLHVHGADRIEGGHFTIAGDRIEAATMIMATAATGGVIELDGITLPELPETQRQVLADAGLILTSHDGGIRATVATGGLRAVRARTGPHPGLPTDSAPQLAALLTQATGTSHVFEAVYPQRDTHVAPLRAFGADITADGQDIRIRGLARLRAANVQAADIRAVTALLIAALAADGTSTIGGMYHLARGYGRLLPNLAALGADITTTAAEA</sequence>
<dbReference type="GO" id="GO:0005737">
    <property type="term" value="C:cytoplasm"/>
    <property type="evidence" value="ECO:0007669"/>
    <property type="project" value="UniProtKB-SubCell"/>
</dbReference>
<name>A0A5P2DD37_STRVZ</name>
<organism evidence="18 19">
    <name type="scientific">Streptomyces venezuelae</name>
    <dbReference type="NCBI Taxonomy" id="54571"/>
    <lineage>
        <taxon>Bacteria</taxon>
        <taxon>Bacillati</taxon>
        <taxon>Actinomycetota</taxon>
        <taxon>Actinomycetes</taxon>
        <taxon>Kitasatosporales</taxon>
        <taxon>Streptomycetaceae</taxon>
        <taxon>Streptomyces</taxon>
    </lineage>
</organism>
<keyword evidence="3" id="KW-0963">Cytoplasm</keyword>
<dbReference type="InterPro" id="IPR013792">
    <property type="entry name" value="RNA3'P_cycl/enolpyr_Trfase_a/b"/>
</dbReference>
<keyword evidence="9" id="KW-0961">Cell wall biogenesis/degradation</keyword>
<dbReference type="GO" id="GO:0071555">
    <property type="term" value="P:cell wall organization"/>
    <property type="evidence" value="ECO:0007669"/>
    <property type="project" value="UniProtKB-KW"/>
</dbReference>
<feature type="domain" description="Enolpyruvate transferase" evidence="17">
    <location>
        <begin position="18"/>
        <end position="423"/>
    </location>
</feature>
<dbReference type="GO" id="GO:0051301">
    <property type="term" value="P:cell division"/>
    <property type="evidence" value="ECO:0007669"/>
    <property type="project" value="UniProtKB-KW"/>
</dbReference>
<evidence type="ECO:0000256" key="6">
    <source>
        <dbReference type="ARBA" id="ARBA00022960"/>
    </source>
</evidence>
<evidence type="ECO:0000256" key="4">
    <source>
        <dbReference type="ARBA" id="ARBA00022618"/>
    </source>
</evidence>
<dbReference type="Pfam" id="PF00275">
    <property type="entry name" value="EPSP_synthase"/>
    <property type="match status" value="1"/>
</dbReference>
<evidence type="ECO:0000256" key="8">
    <source>
        <dbReference type="ARBA" id="ARBA00023306"/>
    </source>
</evidence>
<keyword evidence="8" id="KW-0131">Cell cycle</keyword>
<reference evidence="18 19" key="1">
    <citation type="submission" date="2018-05" db="EMBL/GenBank/DDBJ databases">
        <title>Streptomyces venezuelae.</title>
        <authorList>
            <person name="Kim W."/>
            <person name="Lee N."/>
            <person name="Cho B.-K."/>
        </authorList>
    </citation>
    <scope>NUCLEOTIDE SEQUENCE [LARGE SCALE GENOMIC DNA]</scope>
    <source>
        <strain evidence="18 19">ATCC 21782</strain>
    </source>
</reference>
<evidence type="ECO:0000256" key="13">
    <source>
        <dbReference type="ARBA" id="ARBA00039754"/>
    </source>
</evidence>
<proteinExistence type="inferred from homology"/>
<evidence type="ECO:0000256" key="14">
    <source>
        <dbReference type="ARBA" id="ARBA00042443"/>
    </source>
</evidence>
<evidence type="ECO:0000256" key="15">
    <source>
        <dbReference type="ARBA" id="ARBA00042842"/>
    </source>
</evidence>
<evidence type="ECO:0000256" key="10">
    <source>
        <dbReference type="ARBA" id="ARBA00037534"/>
    </source>
</evidence>
<evidence type="ECO:0000256" key="1">
    <source>
        <dbReference type="ARBA" id="ARBA00004496"/>
    </source>
</evidence>
<dbReference type="Gene3D" id="3.65.10.10">
    <property type="entry name" value="Enolpyruvate transferase domain"/>
    <property type="match status" value="2"/>
</dbReference>
<dbReference type="EC" id="2.5.1.7" evidence="12"/>
<evidence type="ECO:0000256" key="5">
    <source>
        <dbReference type="ARBA" id="ARBA00022679"/>
    </source>
</evidence>
<accession>A0A5P2DD37</accession>
<evidence type="ECO:0000256" key="11">
    <source>
        <dbReference type="ARBA" id="ARBA00038367"/>
    </source>
</evidence>
<dbReference type="SUPFAM" id="SSF55205">
    <property type="entry name" value="EPT/RTPC-like"/>
    <property type="match status" value="1"/>
</dbReference>
<dbReference type="InterPro" id="IPR050068">
    <property type="entry name" value="MurA_subfamily"/>
</dbReference>
<evidence type="ECO:0000256" key="9">
    <source>
        <dbReference type="ARBA" id="ARBA00023316"/>
    </source>
</evidence>
<dbReference type="GO" id="GO:0008760">
    <property type="term" value="F:UDP-N-acetylglucosamine 1-carboxyvinyltransferase activity"/>
    <property type="evidence" value="ECO:0007669"/>
    <property type="project" value="UniProtKB-EC"/>
</dbReference>
<evidence type="ECO:0000259" key="17">
    <source>
        <dbReference type="Pfam" id="PF00275"/>
    </source>
</evidence>
<comment type="subcellular location">
    <subcellularLocation>
        <location evidence="1">Cytoplasm</location>
    </subcellularLocation>
</comment>
<evidence type="ECO:0000256" key="12">
    <source>
        <dbReference type="ARBA" id="ARBA00039108"/>
    </source>
</evidence>
<dbReference type="OrthoDB" id="9803760at2"/>
<dbReference type="InterPro" id="IPR001986">
    <property type="entry name" value="Enolpyruvate_Tfrase_dom"/>
</dbReference>
<dbReference type="AlphaFoldDB" id="A0A5P2DD37"/>
<keyword evidence="6" id="KW-0133">Cell shape</keyword>
<comment type="function">
    <text evidence="10">Cell wall formation. Adds enolpyruvyl to UDP-N-acetylglucosamine.</text>
</comment>
<evidence type="ECO:0000313" key="18">
    <source>
        <dbReference type="EMBL" id="QES52018.1"/>
    </source>
</evidence>
<evidence type="ECO:0000256" key="3">
    <source>
        <dbReference type="ARBA" id="ARBA00022490"/>
    </source>
</evidence>
<dbReference type="InterPro" id="IPR036968">
    <property type="entry name" value="Enolpyruvate_Tfrase_sf"/>
</dbReference>
<keyword evidence="7" id="KW-0573">Peptidoglycan synthesis</keyword>
<keyword evidence="5" id="KW-0808">Transferase</keyword>
<protein>
    <recommendedName>
        <fullName evidence="13">UDP-N-acetylglucosamine 1-carboxyvinyltransferase</fullName>
        <ecNumber evidence="12">2.5.1.7</ecNumber>
    </recommendedName>
    <alternativeName>
        <fullName evidence="14">Enoylpyruvate transferase</fullName>
    </alternativeName>
    <alternativeName>
        <fullName evidence="15">UDP-N-acetylglucosamine enolpyruvyl transferase</fullName>
    </alternativeName>
</protein>
<evidence type="ECO:0000256" key="2">
    <source>
        <dbReference type="ARBA" id="ARBA00004752"/>
    </source>
</evidence>
<comment type="similarity">
    <text evidence="11">Belongs to the EPSP synthase family. MurA subfamily.</text>
</comment>
<dbReference type="GO" id="GO:0009252">
    <property type="term" value="P:peptidoglycan biosynthetic process"/>
    <property type="evidence" value="ECO:0007669"/>
    <property type="project" value="UniProtKB-KW"/>
</dbReference>